<protein>
    <submittedName>
        <fullName evidence="2">Uncharacterized protein</fullName>
    </submittedName>
</protein>
<organism evidence="2 3">
    <name type="scientific">Parasedimentitalea maritima</name>
    <dbReference type="NCBI Taxonomy" id="2578117"/>
    <lineage>
        <taxon>Bacteria</taxon>
        <taxon>Pseudomonadati</taxon>
        <taxon>Pseudomonadota</taxon>
        <taxon>Alphaproteobacteria</taxon>
        <taxon>Rhodobacterales</taxon>
        <taxon>Paracoccaceae</taxon>
        <taxon>Parasedimentitalea</taxon>
    </lineage>
</organism>
<evidence type="ECO:0000313" key="2">
    <source>
        <dbReference type="EMBL" id="KAE9624478.1"/>
    </source>
</evidence>
<dbReference type="RefSeq" id="WP_158981864.1">
    <property type="nucleotide sequence ID" value="NZ_WSFO01000033.1"/>
</dbReference>
<dbReference type="AlphaFoldDB" id="A0A6A4R936"/>
<name>A0A6A4R936_9RHOB</name>
<accession>A0A6A4R936</accession>
<gene>
    <name evidence="2" type="ORF">GP644_23440</name>
</gene>
<proteinExistence type="predicted"/>
<evidence type="ECO:0000313" key="3">
    <source>
        <dbReference type="Proteomes" id="UP000441586"/>
    </source>
</evidence>
<evidence type="ECO:0000256" key="1">
    <source>
        <dbReference type="SAM" id="MobiDB-lite"/>
    </source>
</evidence>
<dbReference type="Proteomes" id="UP000441586">
    <property type="component" value="Unassembled WGS sequence"/>
</dbReference>
<comment type="caution">
    <text evidence="2">The sequence shown here is derived from an EMBL/GenBank/DDBJ whole genome shotgun (WGS) entry which is preliminary data.</text>
</comment>
<reference evidence="2 3" key="1">
    <citation type="submission" date="2019-12" db="EMBL/GenBank/DDBJ databases">
        <authorList>
            <person name="Zhang Y.-J."/>
        </authorList>
    </citation>
    <scope>NUCLEOTIDE SEQUENCE [LARGE SCALE GENOMIC DNA]</scope>
    <source>
        <strain evidence="2 3">H18S-6</strain>
    </source>
</reference>
<feature type="region of interest" description="Disordered" evidence="1">
    <location>
        <begin position="1"/>
        <end position="28"/>
    </location>
</feature>
<dbReference type="EMBL" id="WSFO01000033">
    <property type="protein sequence ID" value="KAE9624478.1"/>
    <property type="molecule type" value="Genomic_DNA"/>
</dbReference>
<feature type="compositionally biased region" description="Basic and acidic residues" evidence="1">
    <location>
        <begin position="16"/>
        <end position="25"/>
    </location>
</feature>
<sequence length="95" mass="10943">MTERKKLTTRRGATAPRKDVEKAMKEVAGGDEAKKRIPFEVPVTTHRKLSAMRAHSRDNMPVRDFLLEAVDDLFEKYRRGEGRFAVDDIERILGE</sequence>